<dbReference type="Proteomes" id="UP000000531">
    <property type="component" value="Chromosome"/>
</dbReference>
<dbReference type="AlphaFoldDB" id="Q5HQ91"/>
<proteinExistence type="predicted"/>
<protein>
    <submittedName>
        <fullName evidence="1">Uncharacterized protein</fullName>
    </submittedName>
</protein>
<evidence type="ECO:0000313" key="1">
    <source>
        <dbReference type="EMBL" id="AAW54021.1"/>
    </source>
</evidence>
<dbReference type="HOGENOM" id="CLU_3405606_0_0_9"/>
<keyword evidence="2" id="KW-1185">Reference proteome</keyword>
<accession>Q5HQ91</accession>
<dbReference type="EMBL" id="CP000029">
    <property type="protein sequence ID" value="AAW54021.1"/>
    <property type="molecule type" value="Genomic_DNA"/>
</dbReference>
<gene>
    <name evidence="1" type="ordered locus">SERP0664</name>
</gene>
<name>Q5HQ91_STAEQ</name>
<sequence>MATVFSIIDINNDLRAMTQIFRKSSRKIVV</sequence>
<dbReference type="KEGG" id="ser:SERP0664"/>
<reference evidence="1 2" key="1">
    <citation type="journal article" date="2005" name="J. Bacteriol.">
        <title>Insights on evolution of virulence and resistance from the complete genome analysis of an early methicillin-resistant Staphylococcus aureus strain and a biofilm-producing methicillin-resistant Staphylococcus epidermidis strain.</title>
        <authorList>
            <person name="Gill S.R."/>
            <person name="Fouts D.E."/>
            <person name="Archer G.L."/>
            <person name="Mongodin E.F."/>
            <person name="Deboy R.T."/>
            <person name="Ravel J."/>
            <person name="Paulsen I.T."/>
            <person name="Kolonay J.F."/>
            <person name="Brinkac L."/>
            <person name="Beanan M."/>
            <person name="Dodson R.J."/>
            <person name="Daugherty S.C."/>
            <person name="Madupu R."/>
            <person name="Angiuoli S.V."/>
            <person name="Durkin A.S."/>
            <person name="Haft D.H."/>
            <person name="Vamathevan J."/>
            <person name="Khouri H."/>
            <person name="Utterback T."/>
            <person name="Lee C."/>
            <person name="Dimitrov G."/>
            <person name="Jiang L."/>
            <person name="Qin H."/>
            <person name="Weidman J."/>
            <person name="Tran K."/>
            <person name="Kang K."/>
            <person name="Hance I.R."/>
            <person name="Nelson K.E."/>
            <person name="Fraser C.M."/>
        </authorList>
    </citation>
    <scope>NUCLEOTIDE SEQUENCE [LARGE SCALE GENOMIC DNA]</scope>
    <source>
        <strain evidence="2">ATCC 35984 / RP62A</strain>
    </source>
</reference>
<evidence type="ECO:0000313" key="2">
    <source>
        <dbReference type="Proteomes" id="UP000000531"/>
    </source>
</evidence>
<organism evidence="1 2">
    <name type="scientific">Staphylococcus epidermidis (strain ATCC 35984 / DSM 28319 / BCRC 17069 / CCUG 31568 / BM 3577 / RP62A)</name>
    <dbReference type="NCBI Taxonomy" id="176279"/>
    <lineage>
        <taxon>Bacteria</taxon>
        <taxon>Bacillati</taxon>
        <taxon>Bacillota</taxon>
        <taxon>Bacilli</taxon>
        <taxon>Bacillales</taxon>
        <taxon>Staphylococcaceae</taxon>
        <taxon>Staphylococcus</taxon>
    </lineage>
</organism>